<dbReference type="EMBL" id="GIFC01002856">
    <property type="protein sequence ID" value="MXU84939.1"/>
    <property type="molecule type" value="Transcribed_RNA"/>
</dbReference>
<reference evidence="2" key="1">
    <citation type="submission" date="2019-12" db="EMBL/GenBank/DDBJ databases">
        <title>An insight into the sialome of adult female Ixodes ricinus ticks feeding for 6 days.</title>
        <authorList>
            <person name="Perner J."/>
            <person name="Ribeiro J.M.C."/>
        </authorList>
    </citation>
    <scope>NUCLEOTIDE SEQUENCE</scope>
    <source>
        <strain evidence="2">Semi-engorged</strain>
        <tissue evidence="2">Salivary glands</tissue>
    </source>
</reference>
<keyword evidence="1" id="KW-1133">Transmembrane helix</keyword>
<evidence type="ECO:0000256" key="1">
    <source>
        <dbReference type="SAM" id="Phobius"/>
    </source>
</evidence>
<evidence type="ECO:0000313" key="2">
    <source>
        <dbReference type="EMBL" id="MXU84939.1"/>
    </source>
</evidence>
<accession>A0A6B0TXP8</accession>
<feature type="transmembrane region" description="Helical" evidence="1">
    <location>
        <begin position="66"/>
        <end position="81"/>
    </location>
</feature>
<dbReference type="AlphaFoldDB" id="A0A6B0TXP8"/>
<sequence>MKCPFFIFCFFVCVGQGRLTFLVLKFRIQLLAFNRHLLPGRLLCRRFVWFVPGVGWNMALARFEENGFFLACFFLIFFSILKS</sequence>
<proteinExistence type="predicted"/>
<keyword evidence="1" id="KW-0812">Transmembrane</keyword>
<protein>
    <submittedName>
        <fullName evidence="2">Uncharacterized protein</fullName>
    </submittedName>
</protein>
<organism evidence="2">
    <name type="scientific">Ixodes ricinus</name>
    <name type="common">Common tick</name>
    <name type="synonym">Acarus ricinus</name>
    <dbReference type="NCBI Taxonomy" id="34613"/>
    <lineage>
        <taxon>Eukaryota</taxon>
        <taxon>Metazoa</taxon>
        <taxon>Ecdysozoa</taxon>
        <taxon>Arthropoda</taxon>
        <taxon>Chelicerata</taxon>
        <taxon>Arachnida</taxon>
        <taxon>Acari</taxon>
        <taxon>Parasitiformes</taxon>
        <taxon>Ixodida</taxon>
        <taxon>Ixodoidea</taxon>
        <taxon>Ixodidae</taxon>
        <taxon>Ixodinae</taxon>
        <taxon>Ixodes</taxon>
    </lineage>
</organism>
<name>A0A6B0TXP8_IXORI</name>
<keyword evidence="1" id="KW-0472">Membrane</keyword>